<dbReference type="EMBL" id="JBHLVO010000003">
    <property type="protein sequence ID" value="MFC0271090.1"/>
    <property type="molecule type" value="Genomic_DNA"/>
</dbReference>
<dbReference type="Proteomes" id="UP001589854">
    <property type="component" value="Unassembled WGS sequence"/>
</dbReference>
<dbReference type="InterPro" id="IPR001387">
    <property type="entry name" value="Cro/C1-type_HTH"/>
</dbReference>
<dbReference type="Gene3D" id="1.10.260.40">
    <property type="entry name" value="lambda repressor-like DNA-binding domains"/>
    <property type="match status" value="1"/>
</dbReference>
<dbReference type="PROSITE" id="PS50943">
    <property type="entry name" value="HTH_CROC1"/>
    <property type="match status" value="1"/>
</dbReference>
<dbReference type="InterPro" id="IPR010982">
    <property type="entry name" value="Lambda_DNA-bd_dom_sf"/>
</dbReference>
<evidence type="ECO:0000259" key="1">
    <source>
        <dbReference type="PROSITE" id="PS50943"/>
    </source>
</evidence>
<accession>A0ABV6GC06</accession>
<dbReference type="Pfam" id="PF01381">
    <property type="entry name" value="HTH_3"/>
    <property type="match status" value="1"/>
</dbReference>
<evidence type="ECO:0000313" key="2">
    <source>
        <dbReference type="EMBL" id="MFC0271090.1"/>
    </source>
</evidence>
<feature type="domain" description="HTH cro/C1-type" evidence="1">
    <location>
        <begin position="10"/>
        <end position="62"/>
    </location>
</feature>
<sequence>MDRVLIGKKLLNLRAEKSRELVANKVGISISALQMYENGQRIPRDEIKIKLANYYKKSVQEIFFNHNTHKTCGNSNTA</sequence>
<keyword evidence="3" id="KW-1185">Reference proteome</keyword>
<organism evidence="2 3">
    <name type="scientific">Metabacillus herbersteinensis</name>
    <dbReference type="NCBI Taxonomy" id="283816"/>
    <lineage>
        <taxon>Bacteria</taxon>
        <taxon>Bacillati</taxon>
        <taxon>Bacillota</taxon>
        <taxon>Bacilli</taxon>
        <taxon>Bacillales</taxon>
        <taxon>Bacillaceae</taxon>
        <taxon>Metabacillus</taxon>
    </lineage>
</organism>
<dbReference type="RefSeq" id="WP_378931756.1">
    <property type="nucleotide sequence ID" value="NZ_JBHLVO010000003.1"/>
</dbReference>
<dbReference type="CDD" id="cd00093">
    <property type="entry name" value="HTH_XRE"/>
    <property type="match status" value="1"/>
</dbReference>
<proteinExistence type="predicted"/>
<protein>
    <submittedName>
        <fullName evidence="2">Helix-turn-helix transcriptional regulator</fullName>
    </submittedName>
</protein>
<gene>
    <name evidence="2" type="ORF">ACFFIX_06450</name>
</gene>
<name>A0ABV6GC06_9BACI</name>
<comment type="caution">
    <text evidence="2">The sequence shown here is derived from an EMBL/GenBank/DDBJ whole genome shotgun (WGS) entry which is preliminary data.</text>
</comment>
<reference evidence="2 3" key="1">
    <citation type="submission" date="2024-09" db="EMBL/GenBank/DDBJ databases">
        <authorList>
            <person name="Sun Q."/>
            <person name="Mori K."/>
        </authorList>
    </citation>
    <scope>NUCLEOTIDE SEQUENCE [LARGE SCALE GENOMIC DNA]</scope>
    <source>
        <strain evidence="2 3">CCM 7228</strain>
    </source>
</reference>
<dbReference type="SUPFAM" id="SSF47413">
    <property type="entry name" value="lambda repressor-like DNA-binding domains"/>
    <property type="match status" value="1"/>
</dbReference>
<evidence type="ECO:0000313" key="3">
    <source>
        <dbReference type="Proteomes" id="UP001589854"/>
    </source>
</evidence>
<dbReference type="SMART" id="SM00530">
    <property type="entry name" value="HTH_XRE"/>
    <property type="match status" value="1"/>
</dbReference>